<protein>
    <recommendedName>
        <fullName evidence="1">Methyltransferase small domain-containing protein</fullName>
    </recommendedName>
</protein>
<dbReference type="Gene3D" id="3.40.50.150">
    <property type="entry name" value="Vaccinia Virus protein VP39"/>
    <property type="match status" value="2"/>
</dbReference>
<dbReference type="InterPro" id="IPR029063">
    <property type="entry name" value="SAM-dependent_MTases_sf"/>
</dbReference>
<dbReference type="Proteomes" id="UP000626109">
    <property type="component" value="Unassembled WGS sequence"/>
</dbReference>
<name>A0A813K5M6_POLGL</name>
<evidence type="ECO:0000313" key="3">
    <source>
        <dbReference type="Proteomes" id="UP000626109"/>
    </source>
</evidence>
<dbReference type="AlphaFoldDB" id="A0A813K5M6"/>
<dbReference type="EMBL" id="CAJNNW010027791">
    <property type="protein sequence ID" value="CAE8693141.1"/>
    <property type="molecule type" value="Genomic_DNA"/>
</dbReference>
<feature type="domain" description="Methyltransferase small" evidence="1">
    <location>
        <begin position="258"/>
        <end position="338"/>
    </location>
</feature>
<reference evidence="2" key="1">
    <citation type="submission" date="2021-02" db="EMBL/GenBank/DDBJ databases">
        <authorList>
            <person name="Dougan E. K."/>
            <person name="Rhodes N."/>
            <person name="Thang M."/>
            <person name="Chan C."/>
        </authorList>
    </citation>
    <scope>NUCLEOTIDE SEQUENCE</scope>
</reference>
<evidence type="ECO:0000259" key="1">
    <source>
        <dbReference type="Pfam" id="PF05175"/>
    </source>
</evidence>
<sequence>MVLQLHDRRQVLVIKAVVLRASDAQIVEELNWWSAAHLEYACRIAKSQGNEDKECADLTAIAEPLLKALTARCAAEAEGVQKESTAFQDGPPSAAASLEPWAKRGQAVLGPDSSVLVYGPGRQVRRSLRKTGATVVPWRRFASGPAGVATRSWPPTGVFDACALRYPNSSDAFEFAMNAIASSLRPGAPLWVYGDVREGVLGATRTLKGLFDLRLPIQEVGDVRVLTARRTKKDPQAPLEAWLRKEKINLGDGPRSWVSLPGLFAGGLIDVMTQYLLDTLAQVVGDAAEKKPPLWKGIQGCRVLDFACGTGVLAAGVLRLLEPEAKLWMLDADSAALE</sequence>
<dbReference type="SUPFAM" id="SSF53335">
    <property type="entry name" value="S-adenosyl-L-methionine-dependent methyltransferases"/>
    <property type="match status" value="1"/>
</dbReference>
<comment type="caution">
    <text evidence="2">The sequence shown here is derived from an EMBL/GenBank/DDBJ whole genome shotgun (WGS) entry which is preliminary data.</text>
</comment>
<dbReference type="GO" id="GO:0008168">
    <property type="term" value="F:methyltransferase activity"/>
    <property type="evidence" value="ECO:0007669"/>
    <property type="project" value="InterPro"/>
</dbReference>
<dbReference type="Pfam" id="PF05175">
    <property type="entry name" value="MTS"/>
    <property type="match status" value="1"/>
</dbReference>
<gene>
    <name evidence="2" type="ORF">PGLA2088_LOCUS28243</name>
</gene>
<dbReference type="InterPro" id="IPR007848">
    <property type="entry name" value="Small_mtfrase_dom"/>
</dbReference>
<proteinExistence type="predicted"/>
<accession>A0A813K5M6</accession>
<evidence type="ECO:0000313" key="2">
    <source>
        <dbReference type="EMBL" id="CAE8693141.1"/>
    </source>
</evidence>
<organism evidence="2 3">
    <name type="scientific">Polarella glacialis</name>
    <name type="common">Dinoflagellate</name>
    <dbReference type="NCBI Taxonomy" id="89957"/>
    <lineage>
        <taxon>Eukaryota</taxon>
        <taxon>Sar</taxon>
        <taxon>Alveolata</taxon>
        <taxon>Dinophyceae</taxon>
        <taxon>Suessiales</taxon>
        <taxon>Suessiaceae</taxon>
        <taxon>Polarella</taxon>
    </lineage>
</organism>
<feature type="non-terminal residue" evidence="2">
    <location>
        <position position="338"/>
    </location>
</feature>